<proteinExistence type="predicted"/>
<dbReference type="EMBL" id="AGBW02012978">
    <property type="protein sequence ID" value="OWR44140.1"/>
    <property type="molecule type" value="Genomic_DNA"/>
</dbReference>
<feature type="region of interest" description="Disordered" evidence="1">
    <location>
        <begin position="482"/>
        <end position="526"/>
    </location>
</feature>
<reference evidence="3 4" key="1">
    <citation type="journal article" date="2011" name="Cell">
        <title>The monarch butterfly genome yields insights into long-distance migration.</title>
        <authorList>
            <person name="Zhan S."/>
            <person name="Merlin C."/>
            <person name="Boore J.L."/>
            <person name="Reppert S.M."/>
        </authorList>
    </citation>
    <scope>NUCLEOTIDE SEQUENCE [LARGE SCALE GENOMIC DNA]</scope>
    <source>
        <strain evidence="3">F-2</strain>
    </source>
</reference>
<evidence type="ECO:0000313" key="3">
    <source>
        <dbReference type="EMBL" id="OWR44140.1"/>
    </source>
</evidence>
<dbReference type="AlphaFoldDB" id="A0A212ERL8"/>
<evidence type="ECO:0000313" key="4">
    <source>
        <dbReference type="Proteomes" id="UP000007151"/>
    </source>
</evidence>
<keyword evidence="4" id="KW-1185">Reference proteome</keyword>
<feature type="compositionally biased region" description="Polar residues" evidence="1">
    <location>
        <begin position="156"/>
        <end position="165"/>
    </location>
</feature>
<feature type="compositionally biased region" description="Low complexity" evidence="1">
    <location>
        <begin position="237"/>
        <end position="253"/>
    </location>
</feature>
<keyword evidence="2" id="KW-1133">Transmembrane helix</keyword>
<feature type="compositionally biased region" description="Basic residues" evidence="1">
    <location>
        <begin position="146"/>
        <end position="155"/>
    </location>
</feature>
<feature type="transmembrane region" description="Helical" evidence="2">
    <location>
        <begin position="275"/>
        <end position="294"/>
    </location>
</feature>
<dbReference type="STRING" id="278856.A0A212ERL8"/>
<keyword evidence="2" id="KW-0812">Transmembrane</keyword>
<evidence type="ECO:0000256" key="1">
    <source>
        <dbReference type="SAM" id="MobiDB-lite"/>
    </source>
</evidence>
<keyword evidence="2" id="KW-0472">Membrane</keyword>
<sequence>MEELELEKKDVSSETATTSEGLSTWILLSNPNNKDSSLSTEPTKGTELQKKQKPSPPKNKNKKPQNKVPAPKRPIIGSTNKSDLIASGSAINENVYNKIKDTVLSNVQKNKNGPSKKTTLSSTTSEQISEESTTKATTVAKASTKTTKKNAKNKQKPLTSSTTAATPVFSPSAMLPMEAKEQEIELEISTPATTTKKPKRSSTRKKTKTKKRKTTKPAESTTAVTTELKTSTKVANKTKSTNKINKNSKKPNPQATGPFTTQIYNYFSREVMPSVGVGVIGLASILGIASYFLYPFASPVRRTIEVDKKDDIYRNNAEEYGNEGNGQPEEEMLGTVLAGMPIHAKQKINPYAGQTAYINRYPTKKDQDLRYRHVATKYDQNHNVHYPQQKTGIAHGAVYNEPINYNRYQYETRHAYKTEKVYDKGQTYSQYPVVENVYTAPQVETAEISSYGKDASASVVYGVKPSDDTDFKPVYPYETQYQSETTNSPITYPPTSMYLGSNNEPEHSQDDRYEEESNEDSGTIDNKFVVGNVPKELTESATPVVVPEHGPRHFNRKRRSLRRKRNVVTSIEDILKAARQNKDNDIFMSNEIDDGLEVPMKTVSPLELLNSKEDIATNKEVFTVYAVTVDPSKEFSQTEEVSTLKNDIIESVSTLPLDNTKEKSTETEMINEVDATTKEFKVYEVFPSTKPDVVENTNTKSDLTTQFKNLNTETTTEVKSETTSTLPPWLPPMTTTRRPRPFYGTEVITYPPPSSTGFGFFDFLKRVVDFKYRLGLSLLQSTSESINRYLRSMEQSVKRSKDN</sequence>
<feature type="compositionally biased region" description="Basic residues" evidence="1">
    <location>
        <begin position="196"/>
        <end position="215"/>
    </location>
</feature>
<feature type="region of interest" description="Disordered" evidence="1">
    <location>
        <begin position="1"/>
        <end position="83"/>
    </location>
</feature>
<feature type="compositionally biased region" description="Polar residues" evidence="1">
    <location>
        <begin position="13"/>
        <end position="43"/>
    </location>
</feature>
<dbReference type="InParanoid" id="A0A212ERL8"/>
<dbReference type="Proteomes" id="UP000007151">
    <property type="component" value="Unassembled WGS sequence"/>
</dbReference>
<dbReference type="KEGG" id="dpl:KGM_211620"/>
<evidence type="ECO:0000256" key="2">
    <source>
        <dbReference type="SAM" id="Phobius"/>
    </source>
</evidence>
<feature type="compositionally biased region" description="Polar residues" evidence="1">
    <location>
        <begin position="219"/>
        <end position="235"/>
    </location>
</feature>
<protein>
    <submittedName>
        <fullName evidence="3">Uncharacterized protein</fullName>
    </submittedName>
</protein>
<feature type="region of interest" description="Disordered" evidence="1">
    <location>
        <begin position="714"/>
        <end position="740"/>
    </location>
</feature>
<accession>A0A212ERL8</accession>
<comment type="caution">
    <text evidence="3">The sequence shown here is derived from an EMBL/GenBank/DDBJ whole genome shotgun (WGS) entry which is preliminary data.</text>
</comment>
<feature type="compositionally biased region" description="Polar residues" evidence="1">
    <location>
        <begin position="482"/>
        <end position="503"/>
    </location>
</feature>
<organism evidence="3 4">
    <name type="scientific">Danaus plexippus plexippus</name>
    <dbReference type="NCBI Taxonomy" id="278856"/>
    <lineage>
        <taxon>Eukaryota</taxon>
        <taxon>Metazoa</taxon>
        <taxon>Ecdysozoa</taxon>
        <taxon>Arthropoda</taxon>
        <taxon>Hexapoda</taxon>
        <taxon>Insecta</taxon>
        <taxon>Pterygota</taxon>
        <taxon>Neoptera</taxon>
        <taxon>Endopterygota</taxon>
        <taxon>Lepidoptera</taxon>
        <taxon>Glossata</taxon>
        <taxon>Ditrysia</taxon>
        <taxon>Papilionoidea</taxon>
        <taxon>Nymphalidae</taxon>
        <taxon>Danainae</taxon>
        <taxon>Danaini</taxon>
        <taxon>Danaina</taxon>
        <taxon>Danaus</taxon>
        <taxon>Danaus</taxon>
    </lineage>
</organism>
<feature type="region of interest" description="Disordered" evidence="1">
    <location>
        <begin position="186"/>
        <end position="258"/>
    </location>
</feature>
<dbReference type="eggNOG" id="ENOG502S5TZ">
    <property type="taxonomic scope" value="Eukaryota"/>
</dbReference>
<feature type="region of interest" description="Disordered" evidence="1">
    <location>
        <begin position="106"/>
        <end position="173"/>
    </location>
</feature>
<feature type="compositionally biased region" description="Low complexity" evidence="1">
    <location>
        <begin position="115"/>
        <end position="145"/>
    </location>
</feature>
<feature type="compositionally biased region" description="Low complexity" evidence="1">
    <location>
        <begin position="714"/>
        <end position="736"/>
    </location>
</feature>
<feature type="compositionally biased region" description="Basic and acidic residues" evidence="1">
    <location>
        <begin position="1"/>
        <end position="12"/>
    </location>
</feature>
<name>A0A212ERL8_DANPL</name>
<gene>
    <name evidence="3" type="ORF">KGM_211620</name>
</gene>